<dbReference type="EMBL" id="PNBA02000002">
    <property type="protein sequence ID" value="KAG6433302.1"/>
    <property type="molecule type" value="Genomic_DNA"/>
</dbReference>
<organism evidence="2">
    <name type="scientific">Salvia splendens</name>
    <name type="common">Scarlet sage</name>
    <dbReference type="NCBI Taxonomy" id="180675"/>
    <lineage>
        <taxon>Eukaryota</taxon>
        <taxon>Viridiplantae</taxon>
        <taxon>Streptophyta</taxon>
        <taxon>Embryophyta</taxon>
        <taxon>Tracheophyta</taxon>
        <taxon>Spermatophyta</taxon>
        <taxon>Magnoliopsida</taxon>
        <taxon>eudicotyledons</taxon>
        <taxon>Gunneridae</taxon>
        <taxon>Pentapetalae</taxon>
        <taxon>asterids</taxon>
        <taxon>lamiids</taxon>
        <taxon>Lamiales</taxon>
        <taxon>Lamiaceae</taxon>
        <taxon>Nepetoideae</taxon>
        <taxon>Mentheae</taxon>
        <taxon>Salviinae</taxon>
        <taxon>Salvia</taxon>
        <taxon>Salvia subgen. Calosphace</taxon>
        <taxon>core Calosphace</taxon>
    </lineage>
</organism>
<evidence type="ECO:0000313" key="2">
    <source>
        <dbReference type="EMBL" id="KAG6433302.1"/>
    </source>
</evidence>
<dbReference type="PANTHER" id="PTHR32285:SF62">
    <property type="entry name" value="PROTEIN TRICHOME BIREFRINGENCE-LIKE 33"/>
    <property type="match status" value="1"/>
</dbReference>
<accession>A0A8X9A8V2</accession>
<dbReference type="Pfam" id="PF14416">
    <property type="entry name" value="PMR5N"/>
    <property type="match status" value="1"/>
</dbReference>
<comment type="caution">
    <text evidence="2">The sequence shown here is derived from an EMBL/GenBank/DDBJ whole genome shotgun (WGS) entry which is preliminary data.</text>
</comment>
<reference evidence="2" key="2">
    <citation type="submission" date="2020-08" db="EMBL/GenBank/DDBJ databases">
        <title>Plant Genome Project.</title>
        <authorList>
            <person name="Zhang R.-G."/>
        </authorList>
    </citation>
    <scope>NUCLEOTIDE SEQUENCE</scope>
    <source>
        <strain evidence="2">Huo1</strain>
        <tissue evidence="2">Leaf</tissue>
    </source>
</reference>
<dbReference type="GO" id="GO:0016413">
    <property type="term" value="F:O-acetyltransferase activity"/>
    <property type="evidence" value="ECO:0007669"/>
    <property type="project" value="InterPro"/>
</dbReference>
<dbReference type="PANTHER" id="PTHR32285">
    <property type="entry name" value="PROTEIN TRICHOME BIREFRINGENCE-LIKE 9-RELATED"/>
    <property type="match status" value="1"/>
</dbReference>
<proteinExistence type="predicted"/>
<name>A0A8X9A8V2_SALSN</name>
<protein>
    <recommendedName>
        <fullName evidence="1">Trichome birefringence-like N-terminal domain-containing protein</fullName>
    </recommendedName>
</protein>
<dbReference type="AlphaFoldDB" id="A0A8X9A8V2"/>
<dbReference type="GO" id="GO:0005794">
    <property type="term" value="C:Golgi apparatus"/>
    <property type="evidence" value="ECO:0007669"/>
    <property type="project" value="TreeGrafter"/>
</dbReference>
<evidence type="ECO:0000259" key="1">
    <source>
        <dbReference type="Pfam" id="PF14416"/>
    </source>
</evidence>
<sequence length="101" mass="12265">MKNKCDLYEGRRVRDFNHPSYEESDCPYMDQQLTCLRHGRTDKDYRYWRWQPNACSLPRSIFWSIHILPTTRSFRLSRKGSFDDEKRETVKLSMETVIALR</sequence>
<dbReference type="Proteomes" id="UP000298416">
    <property type="component" value="Unassembled WGS sequence"/>
</dbReference>
<keyword evidence="3" id="KW-1185">Reference proteome</keyword>
<reference evidence="2" key="1">
    <citation type="submission" date="2018-01" db="EMBL/GenBank/DDBJ databases">
        <authorList>
            <person name="Mao J.F."/>
        </authorList>
    </citation>
    <scope>NUCLEOTIDE SEQUENCE</scope>
    <source>
        <strain evidence="2">Huo1</strain>
        <tissue evidence="2">Leaf</tissue>
    </source>
</reference>
<feature type="domain" description="Trichome birefringence-like N-terminal" evidence="1">
    <location>
        <begin position="4"/>
        <end position="56"/>
    </location>
</feature>
<evidence type="ECO:0000313" key="3">
    <source>
        <dbReference type="Proteomes" id="UP000298416"/>
    </source>
</evidence>
<dbReference type="InterPro" id="IPR025846">
    <property type="entry name" value="TBL_N"/>
</dbReference>
<dbReference type="InterPro" id="IPR029962">
    <property type="entry name" value="TBL"/>
</dbReference>
<gene>
    <name evidence="2" type="ORF">SASPL_104910</name>
</gene>